<protein>
    <recommendedName>
        <fullName evidence="2">YCII-related domain-containing protein</fullName>
    </recommendedName>
</protein>
<proteinExistence type="inferred from homology"/>
<feature type="domain" description="YCII-related" evidence="2">
    <location>
        <begin position="20"/>
        <end position="113"/>
    </location>
</feature>
<evidence type="ECO:0000313" key="4">
    <source>
        <dbReference type="Proteomes" id="UP000590740"/>
    </source>
</evidence>
<reference evidence="3 4" key="1">
    <citation type="submission" date="2020-08" db="EMBL/GenBank/DDBJ databases">
        <title>Genomic Encyclopedia of Type Strains, Phase IV (KMG-IV): sequencing the most valuable type-strain genomes for metagenomic binning, comparative biology and taxonomic classification.</title>
        <authorList>
            <person name="Goeker M."/>
        </authorList>
    </citation>
    <scope>NUCLEOTIDE SEQUENCE [LARGE SCALE GENOMIC DNA]</scope>
    <source>
        <strain evidence="3 4">DSM 12252</strain>
    </source>
</reference>
<dbReference type="Pfam" id="PF03795">
    <property type="entry name" value="YCII"/>
    <property type="match status" value="1"/>
</dbReference>
<dbReference type="Proteomes" id="UP000590740">
    <property type="component" value="Unassembled WGS sequence"/>
</dbReference>
<evidence type="ECO:0000313" key="3">
    <source>
        <dbReference type="EMBL" id="MBB5034664.1"/>
    </source>
</evidence>
<gene>
    <name evidence="3" type="ORF">HNQ65_004269</name>
</gene>
<name>A0A7W7YEI3_9BACT</name>
<comment type="similarity">
    <text evidence="1">Belongs to the YciI family.</text>
</comment>
<organism evidence="3 4">
    <name type="scientific">Prosthecobacter vanneervenii</name>
    <dbReference type="NCBI Taxonomy" id="48466"/>
    <lineage>
        <taxon>Bacteria</taxon>
        <taxon>Pseudomonadati</taxon>
        <taxon>Verrucomicrobiota</taxon>
        <taxon>Verrucomicrobiia</taxon>
        <taxon>Verrucomicrobiales</taxon>
        <taxon>Verrucomicrobiaceae</taxon>
        <taxon>Prosthecobacter</taxon>
    </lineage>
</organism>
<dbReference type="PANTHER" id="PTHR35174">
    <property type="entry name" value="BLL7171 PROTEIN-RELATED"/>
    <property type="match status" value="1"/>
</dbReference>
<sequence>MKSEPTSQYMFLVRGGSCSSGHSPEEMQAHMKEVYNWIDDLTKKGIFSAAQPLTQEGKIVSGPGLVSDGIAAESKEAVGGFFILNVASMDEAVRIAESSPMFGNGGRLEVRRIAALTACD</sequence>
<dbReference type="EMBL" id="JACHIG010000010">
    <property type="protein sequence ID" value="MBB5034664.1"/>
    <property type="molecule type" value="Genomic_DNA"/>
</dbReference>
<dbReference type="RefSeq" id="WP_184342690.1">
    <property type="nucleotide sequence ID" value="NZ_JACHIG010000010.1"/>
</dbReference>
<evidence type="ECO:0000256" key="1">
    <source>
        <dbReference type="ARBA" id="ARBA00007689"/>
    </source>
</evidence>
<accession>A0A7W7YEI3</accession>
<dbReference type="PANTHER" id="PTHR35174:SF3">
    <property type="entry name" value="BLL7171 PROTEIN"/>
    <property type="match status" value="1"/>
</dbReference>
<keyword evidence="4" id="KW-1185">Reference proteome</keyword>
<dbReference type="InterPro" id="IPR011008">
    <property type="entry name" value="Dimeric_a/b-barrel"/>
</dbReference>
<dbReference type="SUPFAM" id="SSF54909">
    <property type="entry name" value="Dimeric alpha+beta barrel"/>
    <property type="match status" value="1"/>
</dbReference>
<dbReference type="Gene3D" id="3.30.70.1060">
    <property type="entry name" value="Dimeric alpha+beta barrel"/>
    <property type="match status" value="1"/>
</dbReference>
<evidence type="ECO:0000259" key="2">
    <source>
        <dbReference type="Pfam" id="PF03795"/>
    </source>
</evidence>
<comment type="caution">
    <text evidence="3">The sequence shown here is derived from an EMBL/GenBank/DDBJ whole genome shotgun (WGS) entry which is preliminary data.</text>
</comment>
<dbReference type="AlphaFoldDB" id="A0A7W7YEI3"/>
<dbReference type="InterPro" id="IPR005545">
    <property type="entry name" value="YCII"/>
</dbReference>